<evidence type="ECO:0000313" key="1">
    <source>
        <dbReference type="EMBL" id="KAH8003028.1"/>
    </source>
</evidence>
<proteinExistence type="predicted"/>
<organism evidence="1 2">
    <name type="scientific">Sphaerodactylus townsendi</name>
    <dbReference type="NCBI Taxonomy" id="933632"/>
    <lineage>
        <taxon>Eukaryota</taxon>
        <taxon>Metazoa</taxon>
        <taxon>Chordata</taxon>
        <taxon>Craniata</taxon>
        <taxon>Vertebrata</taxon>
        <taxon>Euteleostomi</taxon>
        <taxon>Lepidosauria</taxon>
        <taxon>Squamata</taxon>
        <taxon>Bifurcata</taxon>
        <taxon>Gekkota</taxon>
        <taxon>Sphaerodactylidae</taxon>
        <taxon>Sphaerodactylus</taxon>
    </lineage>
</organism>
<name>A0ACB8FC66_9SAUR</name>
<dbReference type="Proteomes" id="UP000827872">
    <property type="component" value="Linkage Group LG09"/>
</dbReference>
<reference evidence="1" key="1">
    <citation type="submission" date="2021-08" db="EMBL/GenBank/DDBJ databases">
        <title>The first chromosome-level gecko genome reveals the dynamic sex chromosomes of Neotropical dwarf geckos (Sphaerodactylidae: Sphaerodactylus).</title>
        <authorList>
            <person name="Pinto B.J."/>
            <person name="Keating S.E."/>
            <person name="Gamble T."/>
        </authorList>
    </citation>
    <scope>NUCLEOTIDE SEQUENCE</scope>
    <source>
        <strain evidence="1">TG3544</strain>
    </source>
</reference>
<dbReference type="EMBL" id="CM037622">
    <property type="protein sequence ID" value="KAH8003028.1"/>
    <property type="molecule type" value="Genomic_DNA"/>
</dbReference>
<protein>
    <submittedName>
        <fullName evidence="1">Uncharacterized protein</fullName>
    </submittedName>
</protein>
<gene>
    <name evidence="1" type="ORF">K3G42_008960</name>
</gene>
<evidence type="ECO:0000313" key="2">
    <source>
        <dbReference type="Proteomes" id="UP000827872"/>
    </source>
</evidence>
<sequence>MIILLVLVSVDEKLVYEKMMTFLYEENSGTGSQDNHAKEEENECVSDSVHPTSYARTGDLFEEMEEEETLPYIECFDKEVQDEIIVLDNLLLEQVRMENSCGSDTRWQQQV</sequence>
<comment type="caution">
    <text evidence="1">The sequence shown here is derived from an EMBL/GenBank/DDBJ whole genome shotgun (WGS) entry which is preliminary data.</text>
</comment>
<keyword evidence="2" id="KW-1185">Reference proteome</keyword>
<accession>A0ACB8FC66</accession>